<name>A0A5C7DTN4_9BACT</name>
<dbReference type="AlphaFoldDB" id="A0A5C7DTN4"/>
<dbReference type="EMBL" id="VOWB01000008">
    <property type="protein sequence ID" value="TXE84766.1"/>
    <property type="molecule type" value="Genomic_DNA"/>
</dbReference>
<evidence type="ECO:0000313" key="2">
    <source>
        <dbReference type="Proteomes" id="UP000321310"/>
    </source>
</evidence>
<comment type="caution">
    <text evidence="1">The sequence shown here is derived from an EMBL/GenBank/DDBJ whole genome shotgun (WGS) entry which is preliminary data.</text>
</comment>
<dbReference type="Proteomes" id="UP000321310">
    <property type="component" value="Unassembled WGS sequence"/>
</dbReference>
<gene>
    <name evidence="1" type="ORF">FPD46_00590</name>
</gene>
<evidence type="ECO:0000313" key="1">
    <source>
        <dbReference type="EMBL" id="TXE84766.1"/>
    </source>
</evidence>
<protein>
    <submittedName>
        <fullName evidence="1">Uncharacterized protein</fullName>
    </submittedName>
</protein>
<dbReference type="RefSeq" id="WP_147574783.1">
    <property type="nucleotide sequence ID" value="NZ_VOWB01000008.1"/>
</dbReference>
<sequence length="124" mass="14635">MDINKLAEEINTLTYDQIAELFEKTDYKKLTKALIYYEKKSSFEELNEKARDMIINKAYDKYINNDSFTSLLNKRVGDMVERIKDDFIEKNHIQDLIDVVDQATNKINSDQNTQNSFAVKRIKK</sequence>
<reference evidence="1 2" key="1">
    <citation type="submission" date="2019-07" db="EMBL/GenBank/DDBJ databases">
        <title>Rapid identification of Enteric Bacteria from Whole Genome Sequences (WGS) using Average Nucleotide Identity (ANI).</title>
        <authorList>
            <person name="Lane C."/>
        </authorList>
    </citation>
    <scope>NUCLEOTIDE SEQUENCE [LARGE SCALE GENOMIC DNA]</scope>
    <source>
        <strain evidence="1 2">2016D-0250</strain>
    </source>
</reference>
<organism evidence="1 2">
    <name type="scientific">Campylobacter peloridis</name>
    <dbReference type="NCBI Taxonomy" id="488546"/>
    <lineage>
        <taxon>Bacteria</taxon>
        <taxon>Pseudomonadati</taxon>
        <taxon>Campylobacterota</taxon>
        <taxon>Epsilonproteobacteria</taxon>
        <taxon>Campylobacterales</taxon>
        <taxon>Campylobacteraceae</taxon>
        <taxon>Campylobacter</taxon>
    </lineage>
</organism>
<accession>A0A5C7DTN4</accession>
<proteinExistence type="predicted"/>